<dbReference type="Proteomes" id="UP000691718">
    <property type="component" value="Unassembled WGS sequence"/>
</dbReference>
<dbReference type="AlphaFoldDB" id="A0A8S3WZX8"/>
<organism evidence="2 3">
    <name type="scientific">Parnassius apollo</name>
    <name type="common">Apollo butterfly</name>
    <name type="synonym">Papilio apollo</name>
    <dbReference type="NCBI Taxonomy" id="110799"/>
    <lineage>
        <taxon>Eukaryota</taxon>
        <taxon>Metazoa</taxon>
        <taxon>Ecdysozoa</taxon>
        <taxon>Arthropoda</taxon>
        <taxon>Hexapoda</taxon>
        <taxon>Insecta</taxon>
        <taxon>Pterygota</taxon>
        <taxon>Neoptera</taxon>
        <taxon>Endopterygota</taxon>
        <taxon>Lepidoptera</taxon>
        <taxon>Glossata</taxon>
        <taxon>Ditrysia</taxon>
        <taxon>Papilionoidea</taxon>
        <taxon>Papilionidae</taxon>
        <taxon>Parnassiinae</taxon>
        <taxon>Parnassini</taxon>
        <taxon>Parnassius</taxon>
        <taxon>Parnassius</taxon>
    </lineage>
</organism>
<keyword evidence="3" id="KW-1185">Reference proteome</keyword>
<feature type="region of interest" description="Disordered" evidence="1">
    <location>
        <begin position="1"/>
        <end position="28"/>
    </location>
</feature>
<proteinExistence type="predicted"/>
<evidence type="ECO:0000256" key="1">
    <source>
        <dbReference type="SAM" id="MobiDB-lite"/>
    </source>
</evidence>
<name>A0A8S3WZX8_PARAO</name>
<comment type="caution">
    <text evidence="2">The sequence shown here is derived from an EMBL/GenBank/DDBJ whole genome shotgun (WGS) entry which is preliminary data.</text>
</comment>
<reference evidence="2" key="1">
    <citation type="submission" date="2021-04" db="EMBL/GenBank/DDBJ databases">
        <authorList>
            <person name="Tunstrom K."/>
        </authorList>
    </citation>
    <scope>NUCLEOTIDE SEQUENCE</scope>
</reference>
<feature type="compositionally biased region" description="Acidic residues" evidence="1">
    <location>
        <begin position="1"/>
        <end position="12"/>
    </location>
</feature>
<dbReference type="EMBL" id="CAJQZP010000885">
    <property type="protein sequence ID" value="CAG4993405.1"/>
    <property type="molecule type" value="Genomic_DNA"/>
</dbReference>
<evidence type="ECO:0000313" key="3">
    <source>
        <dbReference type="Proteomes" id="UP000691718"/>
    </source>
</evidence>
<accession>A0A8S3WZX8</accession>
<sequence>MEEIEQESDPPDDAGKSGSSPDFLLDFSSTDTFHQTDTVNPMKLKAYNIWSLHLEPKKKASSLPSEATQNIFVHPLSEEKKLYNSMTVHLLLYTL</sequence>
<gene>
    <name evidence="2" type="ORF">PAPOLLO_LOCUS12498</name>
</gene>
<protein>
    <submittedName>
        <fullName evidence="2">(apollo) hypothetical protein</fullName>
    </submittedName>
</protein>
<evidence type="ECO:0000313" key="2">
    <source>
        <dbReference type="EMBL" id="CAG4993405.1"/>
    </source>
</evidence>